<protein>
    <submittedName>
        <fullName evidence="1">Phage head-tail adaptor</fullName>
    </submittedName>
</protein>
<dbReference type="RefSeq" id="WP_062225661.1">
    <property type="nucleotide sequence ID" value="NZ_BBWR01000002.1"/>
</dbReference>
<dbReference type="InterPro" id="IPR008767">
    <property type="entry name" value="Phage_SPP1_head-tail_adaptor"/>
</dbReference>
<dbReference type="AlphaFoldDB" id="A0A0P0Z3R9"/>
<dbReference type="OrthoDB" id="7478737at2"/>
<name>A0A0P0Z3R9_9HYPH</name>
<dbReference type="EMBL" id="LC066377">
    <property type="protein sequence ID" value="BAT28733.1"/>
    <property type="molecule type" value="Genomic_DNA"/>
</dbReference>
<dbReference type="NCBIfam" id="TIGR01563">
    <property type="entry name" value="gp16_SPP1"/>
    <property type="match status" value="1"/>
</dbReference>
<organism evidence="1">
    <name type="scientific">Aureimonas frigidaquae</name>
    <dbReference type="NCBI Taxonomy" id="424757"/>
    <lineage>
        <taxon>Bacteria</taxon>
        <taxon>Pseudomonadati</taxon>
        <taxon>Pseudomonadota</taxon>
        <taxon>Alphaproteobacteria</taxon>
        <taxon>Hyphomicrobiales</taxon>
        <taxon>Aurantimonadaceae</taxon>
        <taxon>Aureimonas</taxon>
    </lineage>
</organism>
<reference evidence="1" key="1">
    <citation type="journal article" date="2015" name="Proc. Natl. Acad. Sci. U.S.A.">
        <title>Bacterial clade with the ribosomal RNA operon on a small plasmid rather than the chromosome.</title>
        <authorList>
            <person name="Anda M."/>
            <person name="Ohtsubo Y."/>
            <person name="Okubo T."/>
            <person name="Sugawara M."/>
            <person name="Nagata Y."/>
            <person name="Tsuda M."/>
            <person name="Minamisawa K."/>
            <person name="Mitsui H."/>
        </authorList>
    </citation>
    <scope>NUCLEOTIDE SEQUENCE</scope>
    <source>
        <strain evidence="1">JCM 14755</strain>
    </source>
</reference>
<accession>A0A0P0Z3R9</accession>
<evidence type="ECO:0000313" key="1">
    <source>
        <dbReference type="EMBL" id="BAT28733.1"/>
    </source>
</evidence>
<dbReference type="InterPro" id="IPR038666">
    <property type="entry name" value="SSP1_head-tail_sf"/>
</dbReference>
<dbReference type="Pfam" id="PF05521">
    <property type="entry name" value="Phage_HCP"/>
    <property type="match status" value="1"/>
</dbReference>
<dbReference type="Gene3D" id="2.40.10.270">
    <property type="entry name" value="Bacteriophage SPP1 head-tail adaptor protein"/>
    <property type="match status" value="1"/>
</dbReference>
<sequence length="104" mass="12163">MRAGDLDRQIVIEREQITGDDGYGNEIRGWAPVATVWANVKQESGREFFAQSAVQNERRVVFRIRWLEVKTDDRVMYEGREHNIHDVRELGRREGIELHTAARV</sequence>
<proteinExistence type="predicted"/>